<dbReference type="EMBL" id="JAHRIQ010049477">
    <property type="protein sequence ID" value="MEQ2237677.1"/>
    <property type="molecule type" value="Genomic_DNA"/>
</dbReference>
<name>A0ABV0TXL7_9TELE</name>
<evidence type="ECO:0000256" key="1">
    <source>
        <dbReference type="SAM" id="SignalP"/>
    </source>
</evidence>
<comment type="caution">
    <text evidence="2">The sequence shown here is derived from an EMBL/GenBank/DDBJ whole genome shotgun (WGS) entry which is preliminary data.</text>
</comment>
<reference evidence="2 3" key="1">
    <citation type="submission" date="2021-06" db="EMBL/GenBank/DDBJ databases">
        <authorList>
            <person name="Palmer J.M."/>
        </authorList>
    </citation>
    <scope>NUCLEOTIDE SEQUENCE [LARGE SCALE GENOMIC DNA]</scope>
    <source>
        <strain evidence="3">if_2019</strain>
        <tissue evidence="2">Muscle</tissue>
    </source>
</reference>
<accession>A0ABV0TXL7</accession>
<dbReference type="Proteomes" id="UP001482620">
    <property type="component" value="Unassembled WGS sequence"/>
</dbReference>
<feature type="signal peptide" evidence="1">
    <location>
        <begin position="1"/>
        <end position="18"/>
    </location>
</feature>
<keyword evidence="3" id="KW-1185">Reference proteome</keyword>
<organism evidence="2 3">
    <name type="scientific">Ilyodon furcidens</name>
    <name type="common">goldbreast splitfin</name>
    <dbReference type="NCBI Taxonomy" id="33524"/>
    <lineage>
        <taxon>Eukaryota</taxon>
        <taxon>Metazoa</taxon>
        <taxon>Chordata</taxon>
        <taxon>Craniata</taxon>
        <taxon>Vertebrata</taxon>
        <taxon>Euteleostomi</taxon>
        <taxon>Actinopterygii</taxon>
        <taxon>Neopterygii</taxon>
        <taxon>Teleostei</taxon>
        <taxon>Neoteleostei</taxon>
        <taxon>Acanthomorphata</taxon>
        <taxon>Ovalentaria</taxon>
        <taxon>Atherinomorphae</taxon>
        <taxon>Cyprinodontiformes</taxon>
        <taxon>Goodeidae</taxon>
        <taxon>Ilyodon</taxon>
    </lineage>
</organism>
<evidence type="ECO:0000313" key="3">
    <source>
        <dbReference type="Proteomes" id="UP001482620"/>
    </source>
</evidence>
<gene>
    <name evidence="2" type="ORF">ILYODFUR_025562</name>
</gene>
<protein>
    <submittedName>
        <fullName evidence="2">Uncharacterized protein</fullName>
    </submittedName>
</protein>
<proteinExistence type="predicted"/>
<sequence>MTLFCLLFYCLYSLRTDSSLPKTVSTLLVVKSSPLLAVSLFSLWRSKSDTTECRLKRKCLKTEEVTSFWISRTEGFLEEYYIWTKPLIPILKRVSGVLLHKFPDSHKIQI</sequence>
<evidence type="ECO:0000313" key="2">
    <source>
        <dbReference type="EMBL" id="MEQ2237677.1"/>
    </source>
</evidence>
<feature type="chain" id="PRO_5046789465" evidence="1">
    <location>
        <begin position="19"/>
        <end position="110"/>
    </location>
</feature>
<keyword evidence="1" id="KW-0732">Signal</keyword>